<dbReference type="EMBL" id="SJKB01000001">
    <property type="protein sequence ID" value="TCC65700.1"/>
    <property type="molecule type" value="Genomic_DNA"/>
</dbReference>
<comment type="caution">
    <text evidence="3">The sequence shown here is derived from an EMBL/GenBank/DDBJ whole genome shotgun (WGS) entry which is preliminary data.</text>
</comment>
<sequence>MPEAIWRAHERALAGHIASEETHNDAYGNGLAVFQHEELLNLAEQVPGLRTAKGNQGKSRFELLVVAETSVALWPLRFATDHKTGHANARIRSVSDYRRGLLTLAAPSYGRNPQLTFDDIEVDEAEIEAAQAEEDALLEQLRRFGSVVTIGFSCNPAGMFELGWGDCELIDEDSRQIYWPHWESLSRPGPDAGYGGLRVPLKPVDGPGSTRFDDGAPSDEDFGLTVRSPLAGEPSSEAGPPEQEVGSDDEPQ</sequence>
<dbReference type="OrthoDB" id="5099817at2"/>
<organism evidence="3 4">
    <name type="scientific">Kribbella pittospori</name>
    <dbReference type="NCBI Taxonomy" id="722689"/>
    <lineage>
        <taxon>Bacteria</taxon>
        <taxon>Bacillati</taxon>
        <taxon>Actinomycetota</taxon>
        <taxon>Actinomycetes</taxon>
        <taxon>Propionibacteriales</taxon>
        <taxon>Kribbellaceae</taxon>
        <taxon>Kribbella</taxon>
    </lineage>
</organism>
<evidence type="ECO:0000313" key="4">
    <source>
        <dbReference type="Proteomes" id="UP000291144"/>
    </source>
</evidence>
<accession>A0A4R0KYE1</accession>
<feature type="region of interest" description="Disordered" evidence="2">
    <location>
        <begin position="189"/>
        <end position="252"/>
    </location>
</feature>
<dbReference type="Proteomes" id="UP000291144">
    <property type="component" value="Unassembled WGS sequence"/>
</dbReference>
<feature type="coiled-coil region" evidence="1">
    <location>
        <begin position="115"/>
        <end position="142"/>
    </location>
</feature>
<gene>
    <name evidence="3" type="ORF">E0H73_01835</name>
</gene>
<proteinExistence type="predicted"/>
<dbReference type="RefSeq" id="WP_131350310.1">
    <property type="nucleotide sequence ID" value="NZ_SJKB01000001.1"/>
</dbReference>
<evidence type="ECO:0000256" key="2">
    <source>
        <dbReference type="SAM" id="MobiDB-lite"/>
    </source>
</evidence>
<reference evidence="3 4" key="1">
    <citation type="submission" date="2019-02" db="EMBL/GenBank/DDBJ databases">
        <title>Kribbella capetownensis sp. nov. and Kribbella speibonae sp. nov., isolated from soil.</title>
        <authorList>
            <person name="Curtis S.M."/>
            <person name="Norton I."/>
            <person name="Everest G.J."/>
            <person name="Meyers P.R."/>
        </authorList>
    </citation>
    <scope>NUCLEOTIDE SEQUENCE [LARGE SCALE GENOMIC DNA]</scope>
    <source>
        <strain evidence="3 4">NRRL B-24813</strain>
    </source>
</reference>
<evidence type="ECO:0000256" key="1">
    <source>
        <dbReference type="SAM" id="Coils"/>
    </source>
</evidence>
<keyword evidence="1" id="KW-0175">Coiled coil</keyword>
<name>A0A4R0KYE1_9ACTN</name>
<keyword evidence="4" id="KW-1185">Reference proteome</keyword>
<evidence type="ECO:0000313" key="3">
    <source>
        <dbReference type="EMBL" id="TCC65700.1"/>
    </source>
</evidence>
<protein>
    <submittedName>
        <fullName evidence="3">Uncharacterized protein</fullName>
    </submittedName>
</protein>
<dbReference type="AlphaFoldDB" id="A0A4R0KYE1"/>